<dbReference type="Gene3D" id="2.40.160.10">
    <property type="entry name" value="Porin"/>
    <property type="match status" value="1"/>
</dbReference>
<feature type="signal peptide" evidence="2">
    <location>
        <begin position="1"/>
        <end position="20"/>
    </location>
</feature>
<evidence type="ECO:0000256" key="1">
    <source>
        <dbReference type="SAM" id="MobiDB-lite"/>
    </source>
</evidence>
<gene>
    <name evidence="3" type="ORF">FYJ29_05705</name>
</gene>
<dbReference type="Pfam" id="PF07396">
    <property type="entry name" value="Porin_O_P"/>
    <property type="match status" value="1"/>
</dbReference>
<evidence type="ECO:0000313" key="4">
    <source>
        <dbReference type="Proteomes" id="UP000483362"/>
    </source>
</evidence>
<proteinExistence type="predicted"/>
<dbReference type="InterPro" id="IPR023614">
    <property type="entry name" value="Porin_dom_sf"/>
</dbReference>
<dbReference type="AlphaFoldDB" id="A0A6L5XDD5"/>
<reference evidence="3 4" key="1">
    <citation type="submission" date="2019-08" db="EMBL/GenBank/DDBJ databases">
        <title>In-depth cultivation of the pig gut microbiome towards novel bacterial diversity and tailored functional studies.</title>
        <authorList>
            <person name="Wylensek D."/>
            <person name="Hitch T.C.A."/>
            <person name="Clavel T."/>
        </authorList>
    </citation>
    <scope>NUCLEOTIDE SEQUENCE [LARGE SCALE GENOMIC DNA]</scope>
    <source>
        <strain evidence="3 4">Oil-RF-744-WCA-WT-10</strain>
    </source>
</reference>
<name>A0A6L5XDD5_9BACT</name>
<evidence type="ECO:0000256" key="2">
    <source>
        <dbReference type="SAM" id="SignalP"/>
    </source>
</evidence>
<feature type="chain" id="PRO_5026801932" evidence="2">
    <location>
        <begin position="21"/>
        <end position="411"/>
    </location>
</feature>
<keyword evidence="2" id="KW-0732">Signal</keyword>
<dbReference type="SUPFAM" id="SSF56935">
    <property type="entry name" value="Porins"/>
    <property type="match status" value="1"/>
</dbReference>
<accession>A0A6L5XDD5</accession>
<dbReference type="Proteomes" id="UP000483362">
    <property type="component" value="Unassembled WGS sequence"/>
</dbReference>
<feature type="region of interest" description="Disordered" evidence="1">
    <location>
        <begin position="32"/>
        <end position="52"/>
    </location>
</feature>
<evidence type="ECO:0000313" key="3">
    <source>
        <dbReference type="EMBL" id="MSS17258.1"/>
    </source>
</evidence>
<dbReference type="RefSeq" id="WP_154327189.1">
    <property type="nucleotide sequence ID" value="NZ_CP045696.1"/>
</dbReference>
<protein>
    <submittedName>
        <fullName evidence="3">Porin</fullName>
    </submittedName>
</protein>
<dbReference type="EMBL" id="VULT01000007">
    <property type="protein sequence ID" value="MSS17258.1"/>
    <property type="molecule type" value="Genomic_DNA"/>
</dbReference>
<keyword evidence="4" id="KW-1185">Reference proteome</keyword>
<feature type="compositionally biased region" description="Low complexity" evidence="1">
    <location>
        <begin position="32"/>
        <end position="51"/>
    </location>
</feature>
<comment type="caution">
    <text evidence="3">The sequence shown here is derived from an EMBL/GenBank/DDBJ whole genome shotgun (WGS) entry which is preliminary data.</text>
</comment>
<sequence length="411" mass="46799">MKKIFSLLLGCAVMSAPAMYAEDAAAVATPEQPTTAAVAEPTAEATPAPQEKSTWEKILANMPKISGYLQTGWNWAQDSYDNSHATSSFQAKRLRLIMDGKVGEKVDFRLQIEAFNGIAGSTNGNGQKNLQVMDAFATWKVMPEFKIRAGQFYTPLGYENYDISPKTLETVDFSNIVYRMACRNPYEYNFVDYGRDLGVMLMGDLFDSGKGFRYLHYDLALTNGSIPCKDDDNSSKDFYVSATVRPVKFFNIKATYNYGKYKDNSKIADGSKYNPMHRFVVGAWYNDPQGIDLRAEYGLLKSKVDGQKRLDEQGAYVLAGYHAGKWLPMVRWDMYRDKMQNTVNPNGETIQKCNANYNYNRILVGVNYQLFKNVTIQFNYHHFFFNDKQYTSNGEEYSGRNQIQLMGRFCF</sequence>
<dbReference type="InterPro" id="IPR010870">
    <property type="entry name" value="Porin_O/P"/>
</dbReference>
<organism evidence="3 4">
    <name type="scientific">Sodaliphilus pleomorphus</name>
    <dbReference type="NCBI Taxonomy" id="2606626"/>
    <lineage>
        <taxon>Bacteria</taxon>
        <taxon>Pseudomonadati</taxon>
        <taxon>Bacteroidota</taxon>
        <taxon>Bacteroidia</taxon>
        <taxon>Bacteroidales</taxon>
        <taxon>Muribaculaceae</taxon>
        <taxon>Sodaliphilus</taxon>
    </lineage>
</organism>